<dbReference type="Proteomes" id="UP000223777">
    <property type="component" value="Unassembled WGS sequence"/>
</dbReference>
<organism evidence="1 2">
    <name type="scientific">Bacillus cereus</name>
    <dbReference type="NCBI Taxonomy" id="1396"/>
    <lineage>
        <taxon>Bacteria</taxon>
        <taxon>Bacillati</taxon>
        <taxon>Bacillota</taxon>
        <taxon>Bacilli</taxon>
        <taxon>Bacillales</taxon>
        <taxon>Bacillaceae</taxon>
        <taxon>Bacillus</taxon>
        <taxon>Bacillus cereus group</taxon>
    </lineage>
</organism>
<name>A0A2A7FNC5_BACCE</name>
<accession>A0A2A7FNC5</accession>
<comment type="caution">
    <text evidence="1">The sequence shown here is derived from an EMBL/GenBank/DDBJ whole genome shotgun (WGS) entry which is preliminary data.</text>
</comment>
<sequence length="98" mass="11547">MTKKLRVAHFPQVPCKPFHVEVKSLEEAKLISDTLANYDLFQYDNNIKGDYANATVIEEYCKEEGEWISWSDDETGIDDIDDYFEHLEEVKREKEDAR</sequence>
<evidence type="ECO:0000313" key="1">
    <source>
        <dbReference type="EMBL" id="PGO29263.1"/>
    </source>
</evidence>
<dbReference type="RefSeq" id="WP_097883470.1">
    <property type="nucleotide sequence ID" value="NZ_NUIL01000015.1"/>
</dbReference>
<dbReference type="AlphaFoldDB" id="A0A2A7FNC5"/>
<proteinExistence type="predicted"/>
<evidence type="ECO:0000313" key="2">
    <source>
        <dbReference type="Proteomes" id="UP000223777"/>
    </source>
</evidence>
<dbReference type="EMBL" id="NUIL01000015">
    <property type="protein sequence ID" value="PGO29263.1"/>
    <property type="molecule type" value="Genomic_DNA"/>
</dbReference>
<protein>
    <submittedName>
        <fullName evidence="1">Uncharacterized protein</fullName>
    </submittedName>
</protein>
<reference evidence="1 2" key="1">
    <citation type="submission" date="2017-09" db="EMBL/GenBank/DDBJ databases">
        <title>Large-scale bioinformatics analysis of Bacillus genomes uncovers conserved roles of natural products in bacterial physiology.</title>
        <authorList>
            <consortium name="Agbiome Team Llc"/>
            <person name="Bleich R.M."/>
            <person name="Grubbs K.J."/>
            <person name="Santa Maria K.C."/>
            <person name="Allen S.E."/>
            <person name="Farag S."/>
            <person name="Shank E.A."/>
            <person name="Bowers A."/>
        </authorList>
    </citation>
    <scope>NUCLEOTIDE SEQUENCE [LARGE SCALE GENOMIC DNA]</scope>
    <source>
        <strain evidence="1 2">AFS050027</strain>
    </source>
</reference>
<dbReference type="InterPro" id="IPR020285">
    <property type="entry name" value="Gp17"/>
</dbReference>
<gene>
    <name evidence="1" type="ORF">CN984_12630</name>
</gene>
<dbReference type="Pfam" id="PF17420">
    <property type="entry name" value="GP17"/>
    <property type="match status" value="1"/>
</dbReference>